<keyword evidence="2" id="KW-1185">Reference proteome</keyword>
<dbReference type="OrthoDB" id="3504852at2"/>
<organism evidence="1 2">
    <name type="scientific">Streptomyces ipomoeae 91-03</name>
    <dbReference type="NCBI Taxonomy" id="698759"/>
    <lineage>
        <taxon>Bacteria</taxon>
        <taxon>Bacillati</taxon>
        <taxon>Actinomycetota</taxon>
        <taxon>Actinomycetes</taxon>
        <taxon>Kitasatosporales</taxon>
        <taxon>Streptomycetaceae</taxon>
        <taxon>Streptomyces</taxon>
    </lineage>
</organism>
<reference evidence="1 2" key="1">
    <citation type="submission" date="2012-11" db="EMBL/GenBank/DDBJ databases">
        <authorList>
            <person name="Huguet-Tapia J.C."/>
            <person name="Durkin A.S."/>
            <person name="Pettis G.S."/>
            <person name="Badger J.H."/>
        </authorList>
    </citation>
    <scope>NUCLEOTIDE SEQUENCE [LARGE SCALE GENOMIC DNA]</scope>
    <source>
        <strain evidence="1 2">91-03</strain>
    </source>
</reference>
<gene>
    <name evidence="1" type="ORF">STRIP9103_03257</name>
</gene>
<sequence>MIPSIASRIPLVRRAKKPALPLDERITLLDRLAVEPAGASHRDLVARACGVLNYAALIASDVGMPGLAADLSWRQHRVFAEAGNLSGDIAVISLMPLINISRLLTREGDGEAAYDVLTQLYRAAQKRGTAEVRGHTVDLSMLIDTDADHRKICQELWVTVLVDGARALARIGRWTEAAEAMTAHRGVGNRLLDGRQIQIMSLMERGLDQQARDTIEATAPKEPWENTVAAFLRIHCRPAADPMPEAELDLALQGAFALITSPDPEITAFQARVGLTALELVPDHTSPHAARLRDVLAVVAGRDAYAAREVLDHHATRPHLTDEQRENLDVLLTTSGLGAGNLPQAHMHALTEAVDKAEAALRELLNGQEGPALV</sequence>
<proteinExistence type="predicted"/>
<accession>L1KSQ3</accession>
<protein>
    <submittedName>
        <fullName evidence="1">Uncharacterized protein</fullName>
    </submittedName>
</protein>
<dbReference type="PATRIC" id="fig|698759.3.peg.5832"/>
<name>L1KSQ3_9ACTN</name>
<dbReference type="AlphaFoldDB" id="L1KSQ3"/>
<comment type="caution">
    <text evidence="1">The sequence shown here is derived from an EMBL/GenBank/DDBJ whole genome shotgun (WGS) entry which is preliminary data.</text>
</comment>
<dbReference type="Proteomes" id="UP000010411">
    <property type="component" value="Unassembled WGS sequence"/>
</dbReference>
<dbReference type="EMBL" id="AEJC01000428">
    <property type="protein sequence ID" value="EKX63505.1"/>
    <property type="molecule type" value="Genomic_DNA"/>
</dbReference>
<evidence type="ECO:0000313" key="1">
    <source>
        <dbReference type="EMBL" id="EKX63505.1"/>
    </source>
</evidence>
<evidence type="ECO:0000313" key="2">
    <source>
        <dbReference type="Proteomes" id="UP000010411"/>
    </source>
</evidence>